<dbReference type="Proteomes" id="UP000469385">
    <property type="component" value="Unassembled WGS sequence"/>
</dbReference>
<sequence length="116" mass="12720">MTVPGRFTPLLAAGIALLAGCAYAPVQSSFQFDRHPGVFMETRWQYGYGYDYLATYVVNRSTVDKCVWTQRLDSRVLRPNESWLVSEVQSPGSIGVANVVPSDPNCLKAKSSFGGP</sequence>
<accession>A0A6N8IQ18</accession>
<dbReference type="EMBL" id="WSEL01000003">
    <property type="protein sequence ID" value="MVQ28928.1"/>
    <property type="molecule type" value="Genomic_DNA"/>
</dbReference>
<evidence type="ECO:0000313" key="2">
    <source>
        <dbReference type="EMBL" id="MVQ28928.1"/>
    </source>
</evidence>
<dbReference type="AlphaFoldDB" id="A0A6N8IQ18"/>
<evidence type="ECO:0000256" key="1">
    <source>
        <dbReference type="SAM" id="SignalP"/>
    </source>
</evidence>
<protein>
    <recommendedName>
        <fullName evidence="4">Lipoprotein</fullName>
    </recommendedName>
</protein>
<organism evidence="2 3">
    <name type="scientific">Ramlibacter pinisoli</name>
    <dbReference type="NCBI Taxonomy" id="2682844"/>
    <lineage>
        <taxon>Bacteria</taxon>
        <taxon>Pseudomonadati</taxon>
        <taxon>Pseudomonadota</taxon>
        <taxon>Betaproteobacteria</taxon>
        <taxon>Burkholderiales</taxon>
        <taxon>Comamonadaceae</taxon>
        <taxon>Ramlibacter</taxon>
    </lineage>
</organism>
<feature type="signal peptide" evidence="1">
    <location>
        <begin position="1"/>
        <end position="24"/>
    </location>
</feature>
<dbReference type="PROSITE" id="PS51257">
    <property type="entry name" value="PROKAR_LIPOPROTEIN"/>
    <property type="match status" value="1"/>
</dbReference>
<keyword evidence="1" id="KW-0732">Signal</keyword>
<evidence type="ECO:0008006" key="4">
    <source>
        <dbReference type="Google" id="ProtNLM"/>
    </source>
</evidence>
<name>A0A6N8IQ18_9BURK</name>
<gene>
    <name evidence="2" type="ORF">GON04_05705</name>
</gene>
<feature type="chain" id="PRO_5027006550" description="Lipoprotein" evidence="1">
    <location>
        <begin position="25"/>
        <end position="116"/>
    </location>
</feature>
<reference evidence="2 3" key="1">
    <citation type="submission" date="2019-12" db="EMBL/GenBank/DDBJ databases">
        <authorList>
            <person name="Huq M.A."/>
        </authorList>
    </citation>
    <scope>NUCLEOTIDE SEQUENCE [LARGE SCALE GENOMIC DNA]</scope>
    <source>
        <strain evidence="2 3">MAH-25</strain>
    </source>
</reference>
<proteinExistence type="predicted"/>
<comment type="caution">
    <text evidence="2">The sequence shown here is derived from an EMBL/GenBank/DDBJ whole genome shotgun (WGS) entry which is preliminary data.</text>
</comment>
<dbReference type="RefSeq" id="WP_157396982.1">
    <property type="nucleotide sequence ID" value="NZ_WSEL01000003.1"/>
</dbReference>
<keyword evidence="3" id="KW-1185">Reference proteome</keyword>
<evidence type="ECO:0000313" key="3">
    <source>
        <dbReference type="Proteomes" id="UP000469385"/>
    </source>
</evidence>